<dbReference type="PANTHER" id="PTHR23309">
    <property type="entry name" value="3-HYDROXYACYL-COA DEHYROGENASE"/>
    <property type="match status" value="1"/>
</dbReference>
<keyword evidence="8" id="KW-0576">Peroxisome</keyword>
<keyword evidence="16" id="KW-1185">Reference proteome</keyword>
<keyword evidence="9" id="KW-0413">Isomerase</keyword>
<dbReference type="InterPro" id="IPR001753">
    <property type="entry name" value="Enoyl-CoA_hydra/iso"/>
</dbReference>
<comment type="catalytic activity">
    <reaction evidence="12">
        <text>a (3S)-3-hydroxyacyl-CoA + NAD(+) = a 3-oxoacyl-CoA + NADH + H(+)</text>
        <dbReference type="Rhea" id="RHEA:22432"/>
        <dbReference type="ChEBI" id="CHEBI:15378"/>
        <dbReference type="ChEBI" id="CHEBI:57318"/>
        <dbReference type="ChEBI" id="CHEBI:57540"/>
        <dbReference type="ChEBI" id="CHEBI:57945"/>
        <dbReference type="ChEBI" id="CHEBI:90726"/>
        <dbReference type="EC" id="1.1.1.35"/>
    </reaction>
</comment>
<evidence type="ECO:0000256" key="3">
    <source>
        <dbReference type="ARBA" id="ARBA00022832"/>
    </source>
</evidence>
<dbReference type="Gene3D" id="3.40.50.720">
    <property type="entry name" value="NAD(P)-binding Rossmann-like Domain"/>
    <property type="match status" value="1"/>
</dbReference>
<evidence type="ECO:0000256" key="6">
    <source>
        <dbReference type="ARBA" id="ARBA00023027"/>
    </source>
</evidence>
<dbReference type="SUPFAM" id="SSF52096">
    <property type="entry name" value="ClpP/crotonase"/>
    <property type="match status" value="1"/>
</dbReference>
<keyword evidence="7" id="KW-0443">Lipid metabolism</keyword>
<keyword evidence="5" id="KW-0560">Oxidoreductase</keyword>
<evidence type="ECO:0000256" key="2">
    <source>
        <dbReference type="ARBA" id="ARBA00005005"/>
    </source>
</evidence>
<gene>
    <name evidence="15" type="ORF">B5P45_11690</name>
</gene>
<dbReference type="Proteomes" id="UP000232163">
    <property type="component" value="Unassembled WGS sequence"/>
</dbReference>
<keyword evidence="11" id="KW-0511">Multifunctional enzyme</keyword>
<evidence type="ECO:0000256" key="7">
    <source>
        <dbReference type="ARBA" id="ARBA00023098"/>
    </source>
</evidence>
<evidence type="ECO:0000313" key="16">
    <source>
        <dbReference type="Proteomes" id="UP000232163"/>
    </source>
</evidence>
<dbReference type="RefSeq" id="WP_100003003.1">
    <property type="nucleotide sequence ID" value="NZ_CP017943.1"/>
</dbReference>
<proteinExistence type="predicted"/>
<dbReference type="GO" id="GO:0004300">
    <property type="term" value="F:enoyl-CoA hydratase activity"/>
    <property type="evidence" value="ECO:0007669"/>
    <property type="project" value="UniProtKB-ARBA"/>
</dbReference>
<comment type="pathway">
    <text evidence="2">Lipid metabolism; fatty acid beta-oxidation.</text>
</comment>
<dbReference type="InterPro" id="IPR006108">
    <property type="entry name" value="3HC_DH_C"/>
</dbReference>
<evidence type="ECO:0000256" key="9">
    <source>
        <dbReference type="ARBA" id="ARBA00023235"/>
    </source>
</evidence>
<dbReference type="FunFam" id="3.40.50.720:FF:000009">
    <property type="entry name" value="Fatty oxidation complex, alpha subunit"/>
    <property type="match status" value="1"/>
</dbReference>
<dbReference type="PANTHER" id="PTHR23309:SF51">
    <property type="entry name" value="3-HYDROXYACYL-COA DEHYDROGENASE-RELATED"/>
    <property type="match status" value="1"/>
</dbReference>
<evidence type="ECO:0000256" key="1">
    <source>
        <dbReference type="ARBA" id="ARBA00004275"/>
    </source>
</evidence>
<evidence type="ECO:0000256" key="4">
    <source>
        <dbReference type="ARBA" id="ARBA00022963"/>
    </source>
</evidence>
<evidence type="ECO:0000256" key="11">
    <source>
        <dbReference type="ARBA" id="ARBA00023268"/>
    </source>
</evidence>
<dbReference type="Pfam" id="PF00725">
    <property type="entry name" value="3HCDH"/>
    <property type="match status" value="1"/>
</dbReference>
<dbReference type="InterPro" id="IPR006176">
    <property type="entry name" value="3-OHacyl-CoA_DH_NAD-bd"/>
</dbReference>
<keyword evidence="10" id="KW-0456">Lyase</keyword>
<keyword evidence="4" id="KW-0442">Lipid degradation</keyword>
<protein>
    <submittedName>
        <fullName evidence="15">3-hydroxyacyl-CoA dehydrogenase</fullName>
    </submittedName>
</protein>
<evidence type="ECO:0000256" key="10">
    <source>
        <dbReference type="ARBA" id="ARBA00023239"/>
    </source>
</evidence>
<dbReference type="Gene3D" id="1.10.1040.50">
    <property type="match status" value="1"/>
</dbReference>
<dbReference type="Gene3D" id="3.90.226.10">
    <property type="entry name" value="2-enoyl-CoA Hydratase, Chain A, domain 1"/>
    <property type="match status" value="1"/>
</dbReference>
<dbReference type="UniPathway" id="UPA00659"/>
<dbReference type="SUPFAM" id="SSF48179">
    <property type="entry name" value="6-phosphogluconate dehydrogenase C-terminal domain-like"/>
    <property type="match status" value="2"/>
</dbReference>
<dbReference type="GO" id="GO:0003857">
    <property type="term" value="F:(3S)-3-hydroxyacyl-CoA dehydrogenase (NAD+) activity"/>
    <property type="evidence" value="ECO:0007669"/>
    <property type="project" value="UniProtKB-EC"/>
</dbReference>
<dbReference type="Pfam" id="PF00378">
    <property type="entry name" value="ECH_1"/>
    <property type="match status" value="1"/>
</dbReference>
<comment type="caution">
    <text evidence="15">The sequence shown here is derived from an EMBL/GenBank/DDBJ whole genome shotgun (WGS) entry which is preliminary data.</text>
</comment>
<evidence type="ECO:0000256" key="12">
    <source>
        <dbReference type="ARBA" id="ARBA00049556"/>
    </source>
</evidence>
<evidence type="ECO:0000259" key="14">
    <source>
        <dbReference type="Pfam" id="PF02737"/>
    </source>
</evidence>
<evidence type="ECO:0000313" key="15">
    <source>
        <dbReference type="EMBL" id="PIO44537.1"/>
    </source>
</evidence>
<accession>A0A2N9VYG9</accession>
<dbReference type="SUPFAM" id="SSF51735">
    <property type="entry name" value="NAD(P)-binding Rossmann-fold domains"/>
    <property type="match status" value="1"/>
</dbReference>
<dbReference type="AlphaFoldDB" id="A0A2N9VYG9"/>
<dbReference type="GO" id="GO:0006635">
    <property type="term" value="P:fatty acid beta-oxidation"/>
    <property type="evidence" value="ECO:0007669"/>
    <property type="project" value="UniProtKB-UniPathway"/>
</dbReference>
<name>A0A2N9VYG9_9HYPH</name>
<dbReference type="KEGG" id="pht:BLM14_25560"/>
<comment type="subcellular location">
    <subcellularLocation>
        <location evidence="1">Peroxisome</location>
    </subcellularLocation>
</comment>
<evidence type="ECO:0000259" key="13">
    <source>
        <dbReference type="Pfam" id="PF00725"/>
    </source>
</evidence>
<dbReference type="EMBL" id="MZMT01000028">
    <property type="protein sequence ID" value="PIO44537.1"/>
    <property type="molecule type" value="Genomic_DNA"/>
</dbReference>
<sequence length="686" mass="71643">MTVTIVSENAIAVVTVDNPPVNALSQALRQALVDAVADLDADTAVEAVVLICAGRTFIAGADVSEFGKPPQPPHLPDVVASIEGAKKPWVAAIHGSALGGGLEVALGCAYRVAVPTASLGLPEVKLGIIPGAGGTVRLPRLIGPAAAVDLVTSGSPVGAKKAKALGLIDAVIDGDLRAGAIAFANKVAERSLPQPISGRAVPAVESGFWDTAEKAVAAKAKREVAPLMALASVRNASETDFASAMAFERETFLDLRGSAQAAALRHVFFAERAAPRPPELAGVTPREIHSAAVIGGGTMGAGIAAALRDAGLAIVLIERDRAAVERGLANIRAIFEGSVKRGRITQEVSDERMAGVTGSEDYGSLANTDLVIEAVFEDIGIKRAVFGKLSEVCRPDAVLATNTSYLDPNAISEGIAHPERFLGLHFFSPAHVMKLLEIVPTETTAPQVLTTGFALARHLGKIPVRAGNCDGFIGNRILKVTRAQAERLLLSGATPSAVDAAMRAFGLPMGPFEAQDLGGLDIAAFQRKAARERGETPFAPVADRLCANERFGQKSGGGWYDYQPGHRAPKSSETVAAIIAEEAAGRPQRVWDEAEIADAIILPMVNEATRILEERVALRAADIDLVKIHGYGFPRWRGGPMHYAEARGLSEVVAVLDRLAAEGLTEPPHEGLRRAAKAGGFSALAG</sequence>
<reference evidence="15 16" key="1">
    <citation type="journal article" date="2017" name="Int J Environ Stud">
        <title>Does the Miocene-Pliocene relict legume Oxytropis triphylla form nitrogen-fixing nodules with a combination of bacterial strains?</title>
        <authorList>
            <person name="Safronova V."/>
            <person name="Belimov A."/>
            <person name="Sazanova A."/>
            <person name="Kuznetsova I."/>
            <person name="Popova J."/>
            <person name="Andronov E."/>
            <person name="Verkhozina A."/>
            <person name="Tikhonovich I."/>
        </authorList>
    </citation>
    <scope>NUCLEOTIDE SEQUENCE [LARGE SCALE GENOMIC DNA]</scope>
    <source>
        <strain evidence="15 16">Tri-38</strain>
    </source>
</reference>
<feature type="domain" description="3-hydroxyacyl-CoA dehydrogenase C-terminal" evidence="13">
    <location>
        <begin position="471"/>
        <end position="562"/>
    </location>
</feature>
<keyword evidence="6" id="KW-0520">NAD</keyword>
<dbReference type="InterPro" id="IPR029045">
    <property type="entry name" value="ClpP/crotonase-like_dom_sf"/>
</dbReference>
<dbReference type="GO" id="GO:0016853">
    <property type="term" value="F:isomerase activity"/>
    <property type="evidence" value="ECO:0007669"/>
    <property type="project" value="UniProtKB-KW"/>
</dbReference>
<dbReference type="InterPro" id="IPR008927">
    <property type="entry name" value="6-PGluconate_DH-like_C_sf"/>
</dbReference>
<organism evidence="15 16">
    <name type="scientific">Phyllobacterium zundukense</name>
    <dbReference type="NCBI Taxonomy" id="1867719"/>
    <lineage>
        <taxon>Bacteria</taxon>
        <taxon>Pseudomonadati</taxon>
        <taxon>Pseudomonadota</taxon>
        <taxon>Alphaproteobacteria</taxon>
        <taxon>Hyphomicrobiales</taxon>
        <taxon>Phyllobacteriaceae</taxon>
        <taxon>Phyllobacterium</taxon>
    </lineage>
</organism>
<evidence type="ECO:0000256" key="5">
    <source>
        <dbReference type="ARBA" id="ARBA00023002"/>
    </source>
</evidence>
<evidence type="ECO:0000256" key="8">
    <source>
        <dbReference type="ARBA" id="ARBA00023140"/>
    </source>
</evidence>
<dbReference type="OrthoDB" id="9771883at2"/>
<keyword evidence="3" id="KW-0276">Fatty acid metabolism</keyword>
<feature type="domain" description="3-hydroxyacyl-CoA dehydrogenase NAD binding" evidence="14">
    <location>
        <begin position="291"/>
        <end position="468"/>
    </location>
</feature>
<dbReference type="InterPro" id="IPR036291">
    <property type="entry name" value="NAD(P)-bd_dom_sf"/>
</dbReference>
<dbReference type="Pfam" id="PF02737">
    <property type="entry name" value="3HCDH_N"/>
    <property type="match status" value="1"/>
</dbReference>
<dbReference type="GO" id="GO:0070403">
    <property type="term" value="F:NAD+ binding"/>
    <property type="evidence" value="ECO:0007669"/>
    <property type="project" value="InterPro"/>
</dbReference>
<dbReference type="CDD" id="cd06558">
    <property type="entry name" value="crotonase-like"/>
    <property type="match status" value="1"/>
</dbReference>